<accession>A0AAD7UF67</accession>
<dbReference type="InterPro" id="IPR001478">
    <property type="entry name" value="PDZ"/>
</dbReference>
<dbReference type="Gene3D" id="3.10.20.30">
    <property type="match status" value="1"/>
</dbReference>
<name>A0AAD7UF67_9STRA</name>
<dbReference type="SUPFAM" id="SSF50156">
    <property type="entry name" value="PDZ domain-like"/>
    <property type="match status" value="1"/>
</dbReference>
<proteinExistence type="predicted"/>
<gene>
    <name evidence="2" type="ORF">CTAYLR_003835</name>
</gene>
<feature type="domain" description="PDZ" evidence="1">
    <location>
        <begin position="66"/>
        <end position="150"/>
    </location>
</feature>
<sequence>MLSFFFLTTTGWAFSPRVPSATRPLQATTAAEECTPLIDSDKWGVCVSESGKSMFNVVDPAFEVDTINFVVVKNPGLGILLEEVANNGELGVVVVAGVVEGGPAEDSPLKPGDVISKVNGRDVEAKTYDDLVSVLVEATSPVEFVAKRLVKRYKALVEVDGEKYEFFGGENLRRGLIARKLPGNDKTLGPNCGGDAQCFTCAVEVIDGADVLTAPKPPETIVFKDRPTWRLGCQASIREDAASSGPLTIALYPNRKQQ</sequence>
<evidence type="ECO:0000259" key="1">
    <source>
        <dbReference type="PROSITE" id="PS50106"/>
    </source>
</evidence>
<dbReference type="Gene3D" id="2.30.42.10">
    <property type="match status" value="1"/>
</dbReference>
<protein>
    <recommendedName>
        <fullName evidence="1">PDZ domain-containing protein</fullName>
    </recommendedName>
</protein>
<reference evidence="2" key="1">
    <citation type="submission" date="2023-01" db="EMBL/GenBank/DDBJ databases">
        <title>Metagenome sequencing of chrysophaentin producing Chrysophaeum taylorii.</title>
        <authorList>
            <person name="Davison J."/>
            <person name="Bewley C."/>
        </authorList>
    </citation>
    <scope>NUCLEOTIDE SEQUENCE</scope>
    <source>
        <strain evidence="2">NIES-1699</strain>
    </source>
</reference>
<dbReference type="InterPro" id="IPR036034">
    <property type="entry name" value="PDZ_sf"/>
</dbReference>
<dbReference type="Proteomes" id="UP001230188">
    <property type="component" value="Unassembled WGS sequence"/>
</dbReference>
<dbReference type="InterPro" id="IPR012675">
    <property type="entry name" value="Beta-grasp_dom_sf"/>
</dbReference>
<dbReference type="Pfam" id="PF00595">
    <property type="entry name" value="PDZ"/>
    <property type="match status" value="1"/>
</dbReference>
<dbReference type="SUPFAM" id="SSF54292">
    <property type="entry name" value="2Fe-2S ferredoxin-like"/>
    <property type="match status" value="1"/>
</dbReference>
<evidence type="ECO:0000313" key="3">
    <source>
        <dbReference type="Proteomes" id="UP001230188"/>
    </source>
</evidence>
<dbReference type="InterPro" id="IPR036010">
    <property type="entry name" value="2Fe-2S_ferredoxin-like_sf"/>
</dbReference>
<dbReference type="EMBL" id="JAQMWT010000359">
    <property type="protein sequence ID" value="KAJ8603214.1"/>
    <property type="molecule type" value="Genomic_DNA"/>
</dbReference>
<dbReference type="SMART" id="SM00228">
    <property type="entry name" value="PDZ"/>
    <property type="match status" value="1"/>
</dbReference>
<dbReference type="GO" id="GO:0051536">
    <property type="term" value="F:iron-sulfur cluster binding"/>
    <property type="evidence" value="ECO:0007669"/>
    <property type="project" value="InterPro"/>
</dbReference>
<keyword evidence="3" id="KW-1185">Reference proteome</keyword>
<evidence type="ECO:0000313" key="2">
    <source>
        <dbReference type="EMBL" id="KAJ8603214.1"/>
    </source>
</evidence>
<dbReference type="AlphaFoldDB" id="A0AAD7UF67"/>
<dbReference type="PROSITE" id="PS50106">
    <property type="entry name" value="PDZ"/>
    <property type="match status" value="1"/>
</dbReference>
<comment type="caution">
    <text evidence="2">The sequence shown here is derived from an EMBL/GenBank/DDBJ whole genome shotgun (WGS) entry which is preliminary data.</text>
</comment>
<organism evidence="2 3">
    <name type="scientific">Chrysophaeum taylorii</name>
    <dbReference type="NCBI Taxonomy" id="2483200"/>
    <lineage>
        <taxon>Eukaryota</taxon>
        <taxon>Sar</taxon>
        <taxon>Stramenopiles</taxon>
        <taxon>Ochrophyta</taxon>
        <taxon>Pelagophyceae</taxon>
        <taxon>Pelagomonadales</taxon>
        <taxon>Pelagomonadaceae</taxon>
        <taxon>Chrysophaeum</taxon>
    </lineage>
</organism>